<evidence type="ECO:0000256" key="5">
    <source>
        <dbReference type="ARBA" id="ARBA00015817"/>
    </source>
</evidence>
<feature type="region of interest" description="Disordered" evidence="10">
    <location>
        <begin position="580"/>
        <end position="599"/>
    </location>
</feature>
<feature type="region of interest" description="Disordered" evidence="10">
    <location>
        <begin position="850"/>
        <end position="880"/>
    </location>
</feature>
<keyword evidence="13" id="KW-1185">Reference proteome</keyword>
<feature type="compositionally biased region" description="Acidic residues" evidence="10">
    <location>
        <begin position="580"/>
        <end position="589"/>
    </location>
</feature>
<evidence type="ECO:0000259" key="11">
    <source>
        <dbReference type="Pfam" id="PF13890"/>
    </source>
</evidence>
<dbReference type="Proteomes" id="UP000694941">
    <property type="component" value="Unplaced"/>
</dbReference>
<comment type="subcellular location">
    <subcellularLocation>
        <location evidence="3">Cytoplasm</location>
    </subcellularLocation>
    <subcellularLocation>
        <location evidence="2">Endoplasmic reticulum</location>
    </subcellularLocation>
    <subcellularLocation>
        <location evidence="1">Golgi apparatus</location>
        <location evidence="1">cis-Golgi network</location>
    </subcellularLocation>
</comment>
<protein>
    <recommendedName>
        <fullName evidence="5">Rab3 GTPase-activating protein catalytic subunit</fullName>
    </recommendedName>
</protein>
<evidence type="ECO:0000313" key="14">
    <source>
        <dbReference type="RefSeq" id="XP_013774722.1"/>
    </source>
</evidence>
<reference evidence="14" key="1">
    <citation type="submission" date="2025-08" db="UniProtKB">
        <authorList>
            <consortium name="RefSeq"/>
        </authorList>
    </citation>
    <scope>IDENTIFICATION</scope>
    <source>
        <tissue evidence="14">Muscle</tissue>
    </source>
</reference>
<comment type="similarity">
    <text evidence="4">Belongs to the Rab3-GAP catalytic subunit family.</text>
</comment>
<keyword evidence="8" id="KW-0256">Endoplasmic reticulum</keyword>
<gene>
    <name evidence="14" type="primary">LOC106459635</name>
</gene>
<evidence type="ECO:0000256" key="1">
    <source>
        <dbReference type="ARBA" id="ARBA00004222"/>
    </source>
</evidence>
<dbReference type="GeneID" id="106459635"/>
<organism evidence="13 14">
    <name type="scientific">Limulus polyphemus</name>
    <name type="common">Atlantic horseshoe crab</name>
    <dbReference type="NCBI Taxonomy" id="6850"/>
    <lineage>
        <taxon>Eukaryota</taxon>
        <taxon>Metazoa</taxon>
        <taxon>Ecdysozoa</taxon>
        <taxon>Arthropoda</taxon>
        <taxon>Chelicerata</taxon>
        <taxon>Merostomata</taxon>
        <taxon>Xiphosura</taxon>
        <taxon>Limulidae</taxon>
        <taxon>Limulus</taxon>
    </lineage>
</organism>
<evidence type="ECO:0000256" key="6">
    <source>
        <dbReference type="ARBA" id="ARBA00022468"/>
    </source>
</evidence>
<evidence type="ECO:0000256" key="7">
    <source>
        <dbReference type="ARBA" id="ARBA00022490"/>
    </source>
</evidence>
<dbReference type="PANTHER" id="PTHR21422:SF9">
    <property type="entry name" value="RAB3 GTPASE-ACTIVATING PROTEIN CATALYTIC SUBUNIT"/>
    <property type="match status" value="1"/>
</dbReference>
<evidence type="ECO:0000256" key="10">
    <source>
        <dbReference type="SAM" id="MobiDB-lite"/>
    </source>
</evidence>
<sequence length="997" mass="112833">MASGEEDQDVFEITDFTTASDWERFIARIEEIFHEWKLPTLQQECPLKREELTNGKWEEACEDVMFANFRFLMTRYYLKRDVEPEIKNDELEDQVEEVLSSAIEDIISRENDFPARAHCLVRWFGLRDFIVLCPTVGNDIIASENRAKILLSSLCIAINNTNSHVPVFIQLSQRSRRFFLGICEGGGIRTNFEMVHLNKVPQHCNHLAGLLSVFKGKLSCPLQLIPPVDVTIRFTYALHEWSPYSWPQSPPDISDITEDITPSLLGKLPFGALEDPIVELLLFTTWPCLSEDIVVDNDIHSDLDLTQAPAWAVKVRTKDEPACLLGEFLEEFVALCHRKESQQQLLGKLPGEEFDDSNEISQALNKLARPHPIPVTLPNLSAVVSKARPNLHKKSEVSLIDDSLLDKILIFLFPNSVSTLTGDQGSEKNDDFQNCVEEKEMLPAELDDHIRSFKSAPPDSLTWRLALAMCQVNHSYGGIAAVAHLWHEFVLEMRYRWENNFTLPCLEWGAPNLAYCLLHQKLQMLNCCIQRKIAREWQRNQQSFPSTASGSAISLSPQKTEQMNSESEDEEEFFECEDGNENSEIESSMDIDSSPSSEVSVNKKMQLQPEGRLRQCGSLTLLLLDEPLYIPVTQEPAPMTEDILEEHAEVLVQLGTNPEGAALRARMQSACLTSDMEAFKAANPGACLEDFVRWYSPRDWIEEEVYEEGTNTTRIEGHLSPRMQVSGNMWQEAWDNSRPVPARRQKRLFDDTKEAEKILHFLASLKPAMVVHHLLPMVIHAAILLLVDHIPEGPRSLSHTLEQIAAKAARVIRSSEHKYEEILKLICQAEANVACAQSLMSKFCQTESKMKSGSGESGLPQQAEKKKSTKLKQLGTSDETDDDGVWEFVLNILEQPEVDVPGAGKGKLGKLLRRLFAEAQMSTHLEGDEKLEFSGGKHHHYPMIPEFPPPVGREFILRTKTPRPASYSNHSPQRMYCVLSPNEFRLGGAFSEDTTFQ</sequence>
<evidence type="ECO:0000256" key="4">
    <source>
        <dbReference type="ARBA" id="ARBA00008856"/>
    </source>
</evidence>
<evidence type="ECO:0000256" key="8">
    <source>
        <dbReference type="ARBA" id="ARBA00022824"/>
    </source>
</evidence>
<evidence type="ECO:0000256" key="2">
    <source>
        <dbReference type="ARBA" id="ARBA00004240"/>
    </source>
</evidence>
<keyword evidence="9" id="KW-0333">Golgi apparatus</keyword>
<dbReference type="Pfam" id="PF13890">
    <property type="entry name" value="Rab3-GTPase_cat"/>
    <property type="match status" value="1"/>
</dbReference>
<feature type="compositionally biased region" description="Low complexity" evidence="10">
    <location>
        <begin position="590"/>
        <end position="599"/>
    </location>
</feature>
<evidence type="ECO:0000259" key="12">
    <source>
        <dbReference type="Pfam" id="PF19533"/>
    </source>
</evidence>
<dbReference type="InterPro" id="IPR045698">
    <property type="entry name" value="Rab3GAP1_C"/>
</dbReference>
<name>A0ABM1B4L4_LIMPO</name>
<proteinExistence type="inferred from homology"/>
<dbReference type="InterPro" id="IPR045700">
    <property type="entry name" value="Rab3GAP1"/>
</dbReference>
<keyword evidence="6" id="KW-0343">GTPase activation</keyword>
<feature type="domain" description="Rab3GAP catalytic subunit conserved" evidence="11">
    <location>
        <begin position="608"/>
        <end position="762"/>
    </location>
</feature>
<evidence type="ECO:0000256" key="3">
    <source>
        <dbReference type="ARBA" id="ARBA00004496"/>
    </source>
</evidence>
<evidence type="ECO:0000313" key="13">
    <source>
        <dbReference type="Proteomes" id="UP000694941"/>
    </source>
</evidence>
<dbReference type="PANTHER" id="PTHR21422">
    <property type="entry name" value="RAB3 GTPASE-ACTIVATING PROTEIN CATALYTIC SUBUNIT"/>
    <property type="match status" value="1"/>
</dbReference>
<dbReference type="InterPro" id="IPR026147">
    <property type="entry name" value="Rab3GAP1_conserved"/>
</dbReference>
<evidence type="ECO:0000256" key="9">
    <source>
        <dbReference type="ARBA" id="ARBA00023034"/>
    </source>
</evidence>
<feature type="domain" description="Rab3GAP catalytic subunit C-terminal" evidence="12">
    <location>
        <begin position="774"/>
        <end position="996"/>
    </location>
</feature>
<accession>A0ABM1B4L4</accession>
<dbReference type="Pfam" id="PF19533">
    <property type="entry name" value="Rab3-GAP_cat_C"/>
    <property type="match status" value="1"/>
</dbReference>
<dbReference type="RefSeq" id="XP_013774722.1">
    <property type="nucleotide sequence ID" value="XM_013919268.2"/>
</dbReference>
<keyword evidence="7" id="KW-0963">Cytoplasm</keyword>